<feature type="compositionally biased region" description="Low complexity" evidence="4">
    <location>
        <begin position="180"/>
        <end position="195"/>
    </location>
</feature>
<dbReference type="InterPro" id="IPR036877">
    <property type="entry name" value="SUI1_dom_sf"/>
</dbReference>
<dbReference type="InterPro" id="IPR050318">
    <property type="entry name" value="DENR/SUI1_TIF"/>
</dbReference>
<reference evidence="6 7" key="2">
    <citation type="submission" date="2016-08" db="EMBL/GenBank/DDBJ databases">
        <title>Pervasive Adenine N6-methylation of Active Genes in Fungi.</title>
        <authorList>
            <consortium name="DOE Joint Genome Institute"/>
            <person name="Mondo S.J."/>
            <person name="Dannebaum R.O."/>
            <person name="Kuo R.C."/>
            <person name="Labutti K."/>
            <person name="Haridas S."/>
            <person name="Kuo A."/>
            <person name="Salamov A."/>
            <person name="Ahrendt S.R."/>
            <person name="Lipzen A."/>
            <person name="Sullivan W."/>
            <person name="Andreopoulos W.B."/>
            <person name="Clum A."/>
            <person name="Lindquist E."/>
            <person name="Daum C."/>
            <person name="Ramamoorthy G.K."/>
            <person name="Gryganskyi A."/>
            <person name="Culley D."/>
            <person name="Magnuson J.K."/>
            <person name="James T.Y."/>
            <person name="O'Malley M.A."/>
            <person name="Stajich J.E."/>
            <person name="Spatafora J.W."/>
            <person name="Visel A."/>
            <person name="Grigoriev I.V."/>
        </authorList>
    </citation>
    <scope>NUCLEOTIDE SEQUENCE [LARGE SCALE GENOMIC DNA]</scope>
    <source>
        <strain evidence="7">finn</strain>
    </source>
</reference>
<evidence type="ECO:0000313" key="6">
    <source>
        <dbReference type="EMBL" id="ORX54727.1"/>
    </source>
</evidence>
<evidence type="ECO:0000313" key="7">
    <source>
        <dbReference type="Proteomes" id="UP000193719"/>
    </source>
</evidence>
<feature type="region of interest" description="Disordered" evidence="4">
    <location>
        <begin position="175"/>
        <end position="195"/>
    </location>
</feature>
<gene>
    <name evidence="6" type="ORF">BCR36DRAFT_581613</name>
</gene>
<accession>A0A1Y1VF70</accession>
<feature type="compositionally biased region" description="Polar residues" evidence="4">
    <location>
        <begin position="53"/>
        <end position="63"/>
    </location>
</feature>
<dbReference type="GO" id="GO:0003743">
    <property type="term" value="F:translation initiation factor activity"/>
    <property type="evidence" value="ECO:0007669"/>
    <property type="project" value="InterPro"/>
</dbReference>
<comment type="subunit">
    <text evidence="2">Interacts with the 40S ribosomal subunit.</text>
</comment>
<dbReference type="GO" id="GO:0001731">
    <property type="term" value="P:formation of translation preinitiation complex"/>
    <property type="evidence" value="ECO:0007669"/>
    <property type="project" value="TreeGrafter"/>
</dbReference>
<feature type="domain" description="SUI1" evidence="5">
    <location>
        <begin position="90"/>
        <end position="161"/>
    </location>
</feature>
<feature type="region of interest" description="Disordered" evidence="4">
    <location>
        <begin position="52"/>
        <end position="85"/>
    </location>
</feature>
<dbReference type="InterPro" id="IPR048517">
    <property type="entry name" value="DENR_N"/>
</dbReference>
<reference evidence="6 7" key="1">
    <citation type="submission" date="2016-08" db="EMBL/GenBank/DDBJ databases">
        <title>Genomes of anaerobic fungi encode conserved fungal cellulosomes for biomass hydrolysis.</title>
        <authorList>
            <consortium name="DOE Joint Genome Institute"/>
            <person name="Haitjema C.H."/>
            <person name="Gilmore S.P."/>
            <person name="Henske J.K."/>
            <person name="Solomon K.V."/>
            <person name="De Groot R."/>
            <person name="Kuo A."/>
            <person name="Mondo S.J."/>
            <person name="Salamov A.A."/>
            <person name="Labutti K."/>
            <person name="Zhao Z."/>
            <person name="Chiniquy J."/>
            <person name="Barry K."/>
            <person name="Brewer H.M."/>
            <person name="Purvine S.O."/>
            <person name="Wright A.T."/>
            <person name="Boxma B."/>
            <person name="Van Alen T."/>
            <person name="Hackstein J.H."/>
            <person name="Baker S.E."/>
            <person name="Grigoriev I.V."/>
            <person name="O'Malley M.A."/>
        </authorList>
    </citation>
    <scope>NUCLEOTIDE SEQUENCE [LARGE SCALE GENOMIC DNA]</scope>
    <source>
        <strain evidence="7">finn</strain>
    </source>
</reference>
<dbReference type="GO" id="GO:0003729">
    <property type="term" value="F:mRNA binding"/>
    <property type="evidence" value="ECO:0007669"/>
    <property type="project" value="TreeGrafter"/>
</dbReference>
<dbReference type="GO" id="GO:0002188">
    <property type="term" value="P:translation reinitiation"/>
    <property type="evidence" value="ECO:0007669"/>
    <property type="project" value="TreeGrafter"/>
</dbReference>
<evidence type="ECO:0000259" key="5">
    <source>
        <dbReference type="PROSITE" id="PS50296"/>
    </source>
</evidence>
<dbReference type="Gene3D" id="3.30.780.10">
    <property type="entry name" value="SUI1-like domain"/>
    <property type="match status" value="1"/>
</dbReference>
<evidence type="ECO:0000256" key="2">
    <source>
        <dbReference type="ARBA" id="ARBA00011742"/>
    </source>
</evidence>
<keyword evidence="7" id="KW-1185">Reference proteome</keyword>
<dbReference type="GO" id="GO:0032790">
    <property type="term" value="P:ribosome disassembly"/>
    <property type="evidence" value="ECO:0007669"/>
    <property type="project" value="EnsemblFungi"/>
</dbReference>
<evidence type="ECO:0000256" key="3">
    <source>
        <dbReference type="ARBA" id="ARBA00020058"/>
    </source>
</evidence>
<dbReference type="Pfam" id="PF01253">
    <property type="entry name" value="SUI1"/>
    <property type="match status" value="1"/>
</dbReference>
<organism evidence="6 7">
    <name type="scientific">Piromyces finnis</name>
    <dbReference type="NCBI Taxonomy" id="1754191"/>
    <lineage>
        <taxon>Eukaryota</taxon>
        <taxon>Fungi</taxon>
        <taxon>Fungi incertae sedis</taxon>
        <taxon>Chytridiomycota</taxon>
        <taxon>Chytridiomycota incertae sedis</taxon>
        <taxon>Neocallimastigomycetes</taxon>
        <taxon>Neocallimastigales</taxon>
        <taxon>Neocallimastigaceae</taxon>
        <taxon>Piromyces</taxon>
    </lineage>
</organism>
<evidence type="ECO:0000256" key="1">
    <source>
        <dbReference type="ARBA" id="ARBA00007514"/>
    </source>
</evidence>
<dbReference type="Pfam" id="PF21023">
    <property type="entry name" value="DENR_N"/>
    <property type="match status" value="1"/>
</dbReference>
<proteinExistence type="inferred from homology"/>
<dbReference type="InterPro" id="IPR001950">
    <property type="entry name" value="SUI1"/>
</dbReference>
<dbReference type="Proteomes" id="UP000193719">
    <property type="component" value="Unassembled WGS sequence"/>
</dbReference>
<dbReference type="PANTHER" id="PTHR12789:SF0">
    <property type="entry name" value="DENSITY-REGULATED PROTEIN"/>
    <property type="match status" value="1"/>
</dbReference>
<comment type="caution">
    <text evidence="6">The sequence shown here is derived from an EMBL/GenBank/DDBJ whole genome shotgun (WGS) entry which is preliminary data.</text>
</comment>
<dbReference type="SUPFAM" id="SSF55159">
    <property type="entry name" value="eIF1-like"/>
    <property type="match status" value="1"/>
</dbReference>
<dbReference type="GO" id="GO:0000184">
    <property type="term" value="P:nuclear-transcribed mRNA catabolic process, nonsense-mediated decay"/>
    <property type="evidence" value="ECO:0007669"/>
    <property type="project" value="EnsemblFungi"/>
</dbReference>
<dbReference type="OrthoDB" id="277199at2759"/>
<dbReference type="CDD" id="cd11607">
    <property type="entry name" value="DENR_C"/>
    <property type="match status" value="1"/>
</dbReference>
<name>A0A1Y1VF70_9FUNG</name>
<comment type="similarity">
    <text evidence="1">Belongs to the DENR family.</text>
</comment>
<dbReference type="PANTHER" id="PTHR12789">
    <property type="entry name" value="DENSITY-REGULATED PROTEIN HOMOLOG"/>
    <property type="match status" value="1"/>
</dbReference>
<dbReference type="PROSITE" id="PS50296">
    <property type="entry name" value="SUI1"/>
    <property type="match status" value="1"/>
</dbReference>
<evidence type="ECO:0000256" key="4">
    <source>
        <dbReference type="SAM" id="MobiDB-lite"/>
    </source>
</evidence>
<dbReference type="InterPro" id="IPR046447">
    <property type="entry name" value="DENR_C"/>
</dbReference>
<protein>
    <recommendedName>
        <fullName evidence="3">Translation machinery-associated protein 22</fullName>
    </recommendedName>
</protein>
<sequence>METENTIPADFRIVTDIIYCGVCHLPVEYCEFSPSKEKCKVWLKENHPELVNSDANAEESSSTESKHQTRGGKGMVRDESDKKKNKVSKITIKRCERTKRKHQIIVTGLDHYEIELKKAAKLFSSRFACGSSVTKNAAGQEEIVVQGDVQDEIKELILKNYKNITEDVIELTEDKKSKKSSQAAQAAQAQGKKKK</sequence>
<dbReference type="STRING" id="1754191.A0A1Y1VF70"/>
<dbReference type="AlphaFoldDB" id="A0A1Y1VF70"/>
<dbReference type="EMBL" id="MCFH01000010">
    <property type="protein sequence ID" value="ORX54727.1"/>
    <property type="molecule type" value="Genomic_DNA"/>
</dbReference>